<evidence type="ECO:0000313" key="2">
    <source>
        <dbReference type="EMBL" id="GAA2124645.1"/>
    </source>
</evidence>
<reference evidence="2 3" key="1">
    <citation type="journal article" date="2019" name="Int. J. Syst. Evol. Microbiol.">
        <title>The Global Catalogue of Microorganisms (GCM) 10K type strain sequencing project: providing services to taxonomists for standard genome sequencing and annotation.</title>
        <authorList>
            <consortium name="The Broad Institute Genomics Platform"/>
            <consortium name="The Broad Institute Genome Sequencing Center for Infectious Disease"/>
            <person name="Wu L."/>
            <person name="Ma J."/>
        </authorList>
    </citation>
    <scope>NUCLEOTIDE SEQUENCE [LARGE SCALE GENOMIC DNA]</scope>
    <source>
        <strain evidence="2 3">JCM 16021</strain>
    </source>
</reference>
<feature type="compositionally biased region" description="Low complexity" evidence="1">
    <location>
        <begin position="26"/>
        <end position="40"/>
    </location>
</feature>
<comment type="caution">
    <text evidence="2">The sequence shown here is derived from an EMBL/GenBank/DDBJ whole genome shotgun (WGS) entry which is preliminary data.</text>
</comment>
<protein>
    <recommendedName>
        <fullName evidence="4">Lipoprotein</fullName>
    </recommendedName>
</protein>
<evidence type="ECO:0008006" key="4">
    <source>
        <dbReference type="Google" id="ProtNLM"/>
    </source>
</evidence>
<evidence type="ECO:0000313" key="3">
    <source>
        <dbReference type="Proteomes" id="UP001500575"/>
    </source>
</evidence>
<keyword evidence="3" id="KW-1185">Reference proteome</keyword>
<gene>
    <name evidence="2" type="ORF">GCM10009843_21550</name>
</gene>
<accession>A0ABN2YEC7</accession>
<dbReference type="Proteomes" id="UP001500575">
    <property type="component" value="Unassembled WGS sequence"/>
</dbReference>
<organism evidence="2 3">
    <name type="scientific">Nocardioides bigeumensis</name>
    <dbReference type="NCBI Taxonomy" id="433657"/>
    <lineage>
        <taxon>Bacteria</taxon>
        <taxon>Bacillati</taxon>
        <taxon>Actinomycetota</taxon>
        <taxon>Actinomycetes</taxon>
        <taxon>Propionibacteriales</taxon>
        <taxon>Nocardioidaceae</taxon>
        <taxon>Nocardioides</taxon>
    </lineage>
</organism>
<dbReference type="EMBL" id="BAAAQQ010000011">
    <property type="protein sequence ID" value="GAA2124645.1"/>
    <property type="molecule type" value="Genomic_DNA"/>
</dbReference>
<sequence length="155" mass="15726">MVLVAMLAVACSDGEGDAGVPSPNPSTSDATGSTSTTQTTEPADGSVLAGTWGGDEAIFTFTSEGLVAMFECATGETAGPVRLDGDGRFEVRGWYALDAGGPGTASEEPESKVEATYTGIRSQDQLEVVVELDGGVSRGPFLVTQGADGALERCV</sequence>
<proteinExistence type="predicted"/>
<feature type="region of interest" description="Disordered" evidence="1">
    <location>
        <begin position="14"/>
        <end position="45"/>
    </location>
</feature>
<evidence type="ECO:0000256" key="1">
    <source>
        <dbReference type="SAM" id="MobiDB-lite"/>
    </source>
</evidence>
<name>A0ABN2YEC7_9ACTN</name>